<evidence type="ECO:0000313" key="2">
    <source>
        <dbReference type="EMBL" id="UUL81370.1"/>
    </source>
</evidence>
<feature type="domain" description="Amine oxidase" evidence="1">
    <location>
        <begin position="87"/>
        <end position="287"/>
    </location>
</feature>
<dbReference type="InterPro" id="IPR002937">
    <property type="entry name" value="Amino_oxidase"/>
</dbReference>
<dbReference type="RefSeq" id="WP_256505037.1">
    <property type="nucleotide sequence ID" value="NZ_CP101740.1"/>
</dbReference>
<proteinExistence type="predicted"/>
<dbReference type="Proteomes" id="UP001058533">
    <property type="component" value="Chromosome"/>
</dbReference>
<name>A0ABY5L349_9SPHN</name>
<dbReference type="PANTHER" id="PTHR16128">
    <property type="entry name" value="FAD/NAD(P)-BINDING OXIDOREDUCTASE FAMILY PROTEIN"/>
    <property type="match status" value="1"/>
</dbReference>
<dbReference type="InterPro" id="IPR036188">
    <property type="entry name" value="FAD/NAD-bd_sf"/>
</dbReference>
<dbReference type="PANTHER" id="PTHR16128:SF5">
    <property type="entry name" value="FAD_NAD(P)-BINDING OXIDOREDUCTASE FAMILY PROTEIN"/>
    <property type="match status" value="1"/>
</dbReference>
<gene>
    <name evidence="2" type="ORF">NMP03_09055</name>
</gene>
<accession>A0ABY5L349</accession>
<dbReference type="Gene3D" id="3.90.660.10">
    <property type="match status" value="1"/>
</dbReference>
<evidence type="ECO:0000259" key="1">
    <source>
        <dbReference type="Pfam" id="PF01593"/>
    </source>
</evidence>
<dbReference type="EMBL" id="CP101740">
    <property type="protein sequence ID" value="UUL81370.1"/>
    <property type="molecule type" value="Genomic_DNA"/>
</dbReference>
<dbReference type="Pfam" id="PF13450">
    <property type="entry name" value="NAD_binding_8"/>
    <property type="match status" value="1"/>
</dbReference>
<dbReference type="Gene3D" id="3.50.50.60">
    <property type="entry name" value="FAD/NAD(P)-binding domain"/>
    <property type="match status" value="1"/>
</dbReference>
<protein>
    <submittedName>
        <fullName evidence="2">FAD-dependent oxidoreductase</fullName>
    </submittedName>
</protein>
<keyword evidence="3" id="KW-1185">Reference proteome</keyword>
<dbReference type="PRINTS" id="PR00419">
    <property type="entry name" value="ADXRDTASE"/>
</dbReference>
<dbReference type="SUPFAM" id="SSF51905">
    <property type="entry name" value="FAD/NAD(P)-binding domain"/>
    <property type="match status" value="1"/>
</dbReference>
<organism evidence="2 3">
    <name type="scientific">Sphingomonas qomolangmaensis</name>
    <dbReference type="NCBI Taxonomy" id="2918765"/>
    <lineage>
        <taxon>Bacteria</taxon>
        <taxon>Pseudomonadati</taxon>
        <taxon>Pseudomonadota</taxon>
        <taxon>Alphaproteobacteria</taxon>
        <taxon>Sphingomonadales</taxon>
        <taxon>Sphingomonadaceae</taxon>
        <taxon>Sphingomonas</taxon>
    </lineage>
</organism>
<sequence>MDVAIIGAGIAGLACADQLAAAGHRVALFDKGRGPGGRMSTRRVEHEGAAYRFDHGAQYFTARDPDFAAQVARWEAAGIAARWPAAGDDAWVGTPGMNAPVRAMADTHAVEWGARIEALTRTPSGWQLDTRPELYGAVVVAVPAEQVAALVAPHAPDLAEAAAATVSEPCWTLMAAFDRRVAVADDVIRGATGEPLGWAARDGAKPGRSSGETWVVQAGGAWSTKHLEETAEAIVPHLLAALAARAEAPLPPTLHAAAHRWRYARTTGRGAGPAWRTDIGLGLCGDWREGPRVEAAWASGSKLARMIG</sequence>
<evidence type="ECO:0000313" key="3">
    <source>
        <dbReference type="Proteomes" id="UP001058533"/>
    </source>
</evidence>
<dbReference type="Pfam" id="PF01593">
    <property type="entry name" value="Amino_oxidase"/>
    <property type="match status" value="1"/>
</dbReference>
<reference evidence="2" key="1">
    <citation type="submission" date="2022-07" db="EMBL/GenBank/DDBJ databases">
        <title>Sphingomonas sp. nov., a novel bacterium isolated from the north slope of the Mount Everest.</title>
        <authorList>
            <person name="Cui X."/>
            <person name="Liu Y."/>
        </authorList>
    </citation>
    <scope>NUCLEOTIDE SEQUENCE</scope>
    <source>
        <strain evidence="2">S5-59</strain>
    </source>
</reference>